<evidence type="ECO:0000256" key="5">
    <source>
        <dbReference type="ARBA" id="ARBA00022989"/>
    </source>
</evidence>
<keyword evidence="3" id="KW-0378">Hydrolase</keyword>
<dbReference type="GO" id="GO:0042392">
    <property type="term" value="F:sphingosine-1-phosphate phosphatase activity"/>
    <property type="evidence" value="ECO:0007669"/>
    <property type="project" value="TreeGrafter"/>
</dbReference>
<keyword evidence="5 7" id="KW-1133">Transmembrane helix</keyword>
<keyword evidence="6 7" id="KW-0472">Membrane</keyword>
<accession>A0A8K0KLS1</accession>
<gene>
    <name evidence="8" type="ORF">J437_LFUL001574</name>
</gene>
<organism evidence="8 9">
    <name type="scientific">Ladona fulva</name>
    <name type="common">Scarce chaser dragonfly</name>
    <name type="synonym">Libellula fulva</name>
    <dbReference type="NCBI Taxonomy" id="123851"/>
    <lineage>
        <taxon>Eukaryota</taxon>
        <taxon>Metazoa</taxon>
        <taxon>Ecdysozoa</taxon>
        <taxon>Arthropoda</taxon>
        <taxon>Hexapoda</taxon>
        <taxon>Insecta</taxon>
        <taxon>Pterygota</taxon>
        <taxon>Palaeoptera</taxon>
        <taxon>Odonata</taxon>
        <taxon>Epiprocta</taxon>
        <taxon>Anisoptera</taxon>
        <taxon>Libelluloidea</taxon>
        <taxon>Libellulidae</taxon>
        <taxon>Ladona</taxon>
    </lineage>
</organism>
<dbReference type="PANTHER" id="PTHR14969">
    <property type="entry name" value="SPHINGOSINE-1-PHOSPHATE PHOSPHOHYDROLASE"/>
    <property type="match status" value="1"/>
</dbReference>
<name>A0A8K0KLS1_LADFU</name>
<keyword evidence="4" id="KW-0256">Endoplasmic reticulum</keyword>
<evidence type="ECO:0000256" key="3">
    <source>
        <dbReference type="ARBA" id="ARBA00022801"/>
    </source>
</evidence>
<reference evidence="8" key="2">
    <citation type="submission" date="2017-10" db="EMBL/GenBank/DDBJ databases">
        <title>Ladona fulva Genome sequencing and assembly.</title>
        <authorList>
            <person name="Murali S."/>
            <person name="Richards S."/>
            <person name="Bandaranaike D."/>
            <person name="Bellair M."/>
            <person name="Blankenburg K."/>
            <person name="Chao H."/>
            <person name="Dinh H."/>
            <person name="Doddapaneni H."/>
            <person name="Dugan-Rocha S."/>
            <person name="Elkadiri S."/>
            <person name="Gnanaolivu R."/>
            <person name="Hernandez B."/>
            <person name="Skinner E."/>
            <person name="Javaid M."/>
            <person name="Lee S."/>
            <person name="Li M."/>
            <person name="Ming W."/>
            <person name="Munidasa M."/>
            <person name="Muniz J."/>
            <person name="Nguyen L."/>
            <person name="Hughes D."/>
            <person name="Osuji N."/>
            <person name="Pu L.-L."/>
            <person name="Puazo M."/>
            <person name="Qu C."/>
            <person name="Quiroz J."/>
            <person name="Raj R."/>
            <person name="Weissenberger G."/>
            <person name="Xin Y."/>
            <person name="Zou X."/>
            <person name="Han Y."/>
            <person name="Worley K."/>
            <person name="Muzny D."/>
            <person name="Gibbs R."/>
        </authorList>
    </citation>
    <scope>NUCLEOTIDE SEQUENCE</scope>
    <source>
        <strain evidence="8">Sampled in the wild</strain>
    </source>
</reference>
<dbReference type="GO" id="GO:0005789">
    <property type="term" value="C:endoplasmic reticulum membrane"/>
    <property type="evidence" value="ECO:0007669"/>
    <property type="project" value="UniProtKB-SubCell"/>
</dbReference>
<reference evidence="8" key="1">
    <citation type="submission" date="2013-04" db="EMBL/GenBank/DDBJ databases">
        <authorList>
            <person name="Qu J."/>
            <person name="Murali S.C."/>
            <person name="Bandaranaike D."/>
            <person name="Bellair M."/>
            <person name="Blankenburg K."/>
            <person name="Chao H."/>
            <person name="Dinh H."/>
            <person name="Doddapaneni H."/>
            <person name="Downs B."/>
            <person name="Dugan-Rocha S."/>
            <person name="Elkadiri S."/>
            <person name="Gnanaolivu R.D."/>
            <person name="Hernandez B."/>
            <person name="Javaid M."/>
            <person name="Jayaseelan J.C."/>
            <person name="Lee S."/>
            <person name="Li M."/>
            <person name="Ming W."/>
            <person name="Munidasa M."/>
            <person name="Muniz J."/>
            <person name="Nguyen L."/>
            <person name="Ongeri F."/>
            <person name="Osuji N."/>
            <person name="Pu L.-L."/>
            <person name="Puazo M."/>
            <person name="Qu C."/>
            <person name="Quiroz J."/>
            <person name="Raj R."/>
            <person name="Weissenberger G."/>
            <person name="Xin Y."/>
            <person name="Zou X."/>
            <person name="Han Y."/>
            <person name="Richards S."/>
            <person name="Worley K."/>
            <person name="Muzny D."/>
            <person name="Gibbs R."/>
        </authorList>
    </citation>
    <scope>NUCLEOTIDE SEQUENCE</scope>
    <source>
        <strain evidence="8">Sampled in the wild</strain>
    </source>
</reference>
<evidence type="ECO:0000256" key="1">
    <source>
        <dbReference type="ARBA" id="ARBA00004477"/>
    </source>
</evidence>
<dbReference type="AlphaFoldDB" id="A0A8K0KLS1"/>
<evidence type="ECO:0000313" key="9">
    <source>
        <dbReference type="Proteomes" id="UP000792457"/>
    </source>
</evidence>
<feature type="transmembrane region" description="Helical" evidence="7">
    <location>
        <begin position="74"/>
        <end position="99"/>
    </location>
</feature>
<keyword evidence="2 7" id="KW-0812">Transmembrane</keyword>
<dbReference type="CDD" id="cd03388">
    <property type="entry name" value="PAP2_SPPase1"/>
    <property type="match status" value="1"/>
</dbReference>
<evidence type="ECO:0000256" key="6">
    <source>
        <dbReference type="ARBA" id="ARBA00023136"/>
    </source>
</evidence>
<evidence type="ECO:0000313" key="8">
    <source>
        <dbReference type="EMBL" id="KAG8236156.1"/>
    </source>
</evidence>
<feature type="transmembrane region" description="Helical" evidence="7">
    <location>
        <begin position="150"/>
        <end position="171"/>
    </location>
</feature>
<dbReference type="GO" id="GO:0006670">
    <property type="term" value="P:sphingosine metabolic process"/>
    <property type="evidence" value="ECO:0007669"/>
    <property type="project" value="TreeGrafter"/>
</dbReference>
<dbReference type="InterPro" id="IPR036938">
    <property type="entry name" value="PAP2/HPO_sf"/>
</dbReference>
<evidence type="ECO:0008006" key="10">
    <source>
        <dbReference type="Google" id="ProtNLM"/>
    </source>
</evidence>
<comment type="subcellular location">
    <subcellularLocation>
        <location evidence="1">Endoplasmic reticulum membrane</location>
        <topology evidence="1">Multi-pass membrane protein</topology>
    </subcellularLocation>
</comment>
<keyword evidence="9" id="KW-1185">Reference proteome</keyword>
<evidence type="ECO:0000256" key="2">
    <source>
        <dbReference type="ARBA" id="ARBA00022692"/>
    </source>
</evidence>
<evidence type="ECO:0000256" key="7">
    <source>
        <dbReference type="SAM" id="Phobius"/>
    </source>
</evidence>
<dbReference type="Proteomes" id="UP000792457">
    <property type="component" value="Unassembled WGS sequence"/>
</dbReference>
<dbReference type="PANTHER" id="PTHR14969:SF28">
    <property type="entry name" value="DIHYDROSPHINGOSINE 1-PHOSPHATE PHOSPHATASE LCB3-RELATED"/>
    <property type="match status" value="1"/>
</dbReference>
<dbReference type="SUPFAM" id="SSF48317">
    <property type="entry name" value="Acid phosphatase/Vanadium-dependent haloperoxidase"/>
    <property type="match status" value="1"/>
</dbReference>
<dbReference type="OrthoDB" id="301434at2759"/>
<proteinExistence type="predicted"/>
<protein>
    <recommendedName>
        <fullName evidence="10">Sphingosine-1-phosphate phosphatase</fullName>
    </recommendedName>
</protein>
<comment type="caution">
    <text evidence="8">The sequence shown here is derived from an EMBL/GenBank/DDBJ whole genome shotgun (WGS) entry which is preliminary data.</text>
</comment>
<feature type="transmembrane region" description="Helical" evidence="7">
    <location>
        <begin position="111"/>
        <end position="130"/>
    </location>
</feature>
<evidence type="ECO:0000256" key="4">
    <source>
        <dbReference type="ARBA" id="ARBA00022824"/>
    </source>
</evidence>
<sequence>MLYKISTDEMYLCTKINYSLQAESKGQNFPSPDNTYKSMKADKFEDSEDSNFVADGPSSESDSESNEYVVTNKFWYYLFCLGTALGDEIFYASFIPFWFWNIDGAVGRRVVLVWAIIMYIGQGIKDIVRWPRPSSPPVYRLQKKWALEYGMPSTHAMVGASIPLSVILYTMNRYQYASIMLDEPKIP</sequence>
<dbReference type="EMBL" id="KZ308992">
    <property type="protein sequence ID" value="KAG8236156.1"/>
    <property type="molecule type" value="Genomic_DNA"/>
</dbReference>